<evidence type="ECO:0008006" key="3">
    <source>
        <dbReference type="Google" id="ProtNLM"/>
    </source>
</evidence>
<dbReference type="PANTHER" id="PTHR30143">
    <property type="entry name" value="ACID HYDRATASE"/>
    <property type="match status" value="1"/>
</dbReference>
<gene>
    <name evidence="1" type="ORF">LZC94_32580</name>
</gene>
<dbReference type="SUPFAM" id="SSF56529">
    <property type="entry name" value="FAH"/>
    <property type="match status" value="1"/>
</dbReference>
<proteinExistence type="predicted"/>
<dbReference type="EMBL" id="CP089984">
    <property type="protein sequence ID" value="WXB12572.1"/>
    <property type="molecule type" value="Genomic_DNA"/>
</dbReference>
<dbReference type="Proteomes" id="UP001370348">
    <property type="component" value="Chromosome"/>
</dbReference>
<reference evidence="1 2" key="1">
    <citation type="submission" date="2021-12" db="EMBL/GenBank/DDBJ databases">
        <title>Discovery of the Pendulisporaceae a myxobacterial family with distinct sporulation behavior and unique specialized metabolism.</title>
        <authorList>
            <person name="Garcia R."/>
            <person name="Popoff A."/>
            <person name="Bader C.D."/>
            <person name="Loehr J."/>
            <person name="Walesch S."/>
            <person name="Walt C."/>
            <person name="Boldt J."/>
            <person name="Bunk B."/>
            <person name="Haeckl F.J.F.P.J."/>
            <person name="Gunesch A.P."/>
            <person name="Birkelbach J."/>
            <person name="Nuebel U."/>
            <person name="Pietschmann T."/>
            <person name="Bach T."/>
            <person name="Mueller R."/>
        </authorList>
    </citation>
    <scope>NUCLEOTIDE SEQUENCE [LARGE SCALE GENOMIC DNA]</scope>
    <source>
        <strain evidence="1 2">MSr11954</strain>
    </source>
</reference>
<dbReference type="Gene3D" id="3.90.850.10">
    <property type="entry name" value="Fumarylacetoacetase-like, C-terminal domain"/>
    <property type="match status" value="1"/>
</dbReference>
<evidence type="ECO:0000313" key="2">
    <source>
        <dbReference type="Proteomes" id="UP001370348"/>
    </source>
</evidence>
<dbReference type="PANTHER" id="PTHR30143:SF0">
    <property type="entry name" value="2-KETO-4-PENTENOATE HYDRATASE"/>
    <property type="match status" value="1"/>
</dbReference>
<keyword evidence="2" id="KW-1185">Reference proteome</keyword>
<dbReference type="InterPro" id="IPR036663">
    <property type="entry name" value="Fumarylacetoacetase_C_sf"/>
</dbReference>
<evidence type="ECO:0000313" key="1">
    <source>
        <dbReference type="EMBL" id="WXB12572.1"/>
    </source>
</evidence>
<dbReference type="InterPro" id="IPR050772">
    <property type="entry name" value="Hydratase-Decarb/MhpD_sf"/>
</dbReference>
<organism evidence="1 2">
    <name type="scientific">Pendulispora albinea</name>
    <dbReference type="NCBI Taxonomy" id="2741071"/>
    <lineage>
        <taxon>Bacteria</taxon>
        <taxon>Pseudomonadati</taxon>
        <taxon>Myxococcota</taxon>
        <taxon>Myxococcia</taxon>
        <taxon>Myxococcales</taxon>
        <taxon>Sorangiineae</taxon>
        <taxon>Pendulisporaceae</taxon>
        <taxon>Pendulispora</taxon>
    </lineage>
</organism>
<protein>
    <recommendedName>
        <fullName evidence="3">2-keto-4-pentenoate hydratase</fullName>
    </recommendedName>
</protein>
<dbReference type="RefSeq" id="WP_394822194.1">
    <property type="nucleotide sequence ID" value="NZ_CP089984.1"/>
</dbReference>
<name>A0ABZ2LP68_9BACT</name>
<accession>A0ABZ2LP68</accession>
<sequence length="277" mass="29469">MTSSPLSSAAVTQVARHFVEARRAMRALPEFPGPVPSDLATGYATQEIAISLWSDDVVGWKIGRVPPQYEAVLGAPRIAGPIFRRKLWTVPEGERNEAIAFPVFVGGFAAVEAEYVVRVAHDAPPGKTDWTLDEARAMTAALHIGVEPAGSPLATINALGPTVVVSDFGNNNGLILGPEIRDWRSTPWQELPCETWIEGSRVGTGTAASVPGGPIEALRFLLEHLAHRNRPLKAGDLVTTGAATGIHDIEAGQSAVLRFGRCGELRCKAVAAKSSEL</sequence>